<dbReference type="Pfam" id="PF19850">
    <property type="entry name" value="DUF6325"/>
    <property type="match status" value="1"/>
</dbReference>
<dbReference type="RefSeq" id="WP_313762177.1">
    <property type="nucleotide sequence ID" value="NZ_JBHSOD010000057.1"/>
</dbReference>
<comment type="caution">
    <text evidence="1">The sequence shown here is derived from an EMBL/GenBank/DDBJ whole genome shotgun (WGS) entry which is preliminary data.</text>
</comment>
<name>A0ABW1F5F1_9ACTN</name>
<gene>
    <name evidence="1" type="ORF">ACFP0N_31165</name>
</gene>
<dbReference type="Proteomes" id="UP001596067">
    <property type="component" value="Unassembled WGS sequence"/>
</dbReference>
<dbReference type="InterPro" id="IPR046288">
    <property type="entry name" value="DUF6325"/>
</dbReference>
<evidence type="ECO:0000313" key="1">
    <source>
        <dbReference type="EMBL" id="MFC5889436.1"/>
    </source>
</evidence>
<organism evidence="1 2">
    <name type="scientific">Kitasatospora aburaviensis</name>
    <dbReference type="NCBI Taxonomy" id="67265"/>
    <lineage>
        <taxon>Bacteria</taxon>
        <taxon>Bacillati</taxon>
        <taxon>Actinomycetota</taxon>
        <taxon>Actinomycetes</taxon>
        <taxon>Kitasatosporales</taxon>
        <taxon>Streptomycetaceae</taxon>
        <taxon>Kitasatospora</taxon>
    </lineage>
</organism>
<dbReference type="EMBL" id="JBHSOD010000057">
    <property type="protein sequence ID" value="MFC5889436.1"/>
    <property type="molecule type" value="Genomic_DNA"/>
</dbReference>
<sequence length="150" mass="15675">MSNQSSELDEVGPIDYVVVEFPGSRMTGEGMPVLVDLVDRGIIRILDLTFITKAEDGTVSGIELADVTGDGELDLTFFEGISSGLIGEDDVAEAGALLAPGDSAAVFLYENLWAAPLVKALRHAGARMIASGRIPVEDVLAALNALEASV</sequence>
<proteinExistence type="predicted"/>
<protein>
    <submittedName>
        <fullName evidence="1">DUF6325 family protein</fullName>
    </submittedName>
</protein>
<evidence type="ECO:0000313" key="2">
    <source>
        <dbReference type="Proteomes" id="UP001596067"/>
    </source>
</evidence>
<keyword evidence="2" id="KW-1185">Reference proteome</keyword>
<accession>A0ABW1F5F1</accession>
<reference evidence="2" key="1">
    <citation type="journal article" date="2019" name="Int. J. Syst. Evol. Microbiol.">
        <title>The Global Catalogue of Microorganisms (GCM) 10K type strain sequencing project: providing services to taxonomists for standard genome sequencing and annotation.</title>
        <authorList>
            <consortium name="The Broad Institute Genomics Platform"/>
            <consortium name="The Broad Institute Genome Sequencing Center for Infectious Disease"/>
            <person name="Wu L."/>
            <person name="Ma J."/>
        </authorList>
    </citation>
    <scope>NUCLEOTIDE SEQUENCE [LARGE SCALE GENOMIC DNA]</scope>
    <source>
        <strain evidence="2">CGMCC 4.1469</strain>
    </source>
</reference>